<dbReference type="OrthoDB" id="14911at2759"/>
<dbReference type="Gene3D" id="2.60.40.150">
    <property type="entry name" value="C2 domain"/>
    <property type="match status" value="1"/>
</dbReference>
<feature type="non-terminal residue" evidence="4">
    <location>
        <position position="348"/>
    </location>
</feature>
<dbReference type="GO" id="GO:0004630">
    <property type="term" value="F:phospholipase D activity"/>
    <property type="evidence" value="ECO:0007669"/>
    <property type="project" value="TreeGrafter"/>
</dbReference>
<dbReference type="CDD" id="cd04015">
    <property type="entry name" value="C2_plant_PLD"/>
    <property type="match status" value="1"/>
</dbReference>
<dbReference type="InterPro" id="IPR015679">
    <property type="entry name" value="PLipase_D_fam"/>
</dbReference>
<dbReference type="Pfam" id="PF00168">
    <property type="entry name" value="C2"/>
    <property type="match status" value="1"/>
</dbReference>
<evidence type="ECO:0000256" key="1">
    <source>
        <dbReference type="ARBA" id="ARBA00022737"/>
    </source>
</evidence>
<evidence type="ECO:0000313" key="4">
    <source>
        <dbReference type="EMBL" id="EPS59986.1"/>
    </source>
</evidence>
<keyword evidence="2" id="KW-0443">Lipid metabolism</keyword>
<dbReference type="Proteomes" id="UP000015453">
    <property type="component" value="Unassembled WGS sequence"/>
</dbReference>
<dbReference type="InterPro" id="IPR000008">
    <property type="entry name" value="C2_dom"/>
</dbReference>
<dbReference type="PANTHER" id="PTHR18896:SF201">
    <property type="entry name" value="PHOSPHOLIPASE D"/>
    <property type="match status" value="1"/>
</dbReference>
<comment type="caution">
    <text evidence="4">The sequence shown here is derived from an EMBL/GenBank/DDBJ whole genome shotgun (WGS) entry which is preliminary data.</text>
</comment>
<dbReference type="SUPFAM" id="SSF49562">
    <property type="entry name" value="C2 domain (Calcium/lipid-binding domain, CaLB)"/>
    <property type="match status" value="1"/>
</dbReference>
<dbReference type="GO" id="GO:0005886">
    <property type="term" value="C:plasma membrane"/>
    <property type="evidence" value="ECO:0007669"/>
    <property type="project" value="TreeGrafter"/>
</dbReference>
<dbReference type="PROSITE" id="PS50004">
    <property type="entry name" value="C2"/>
    <property type="match status" value="1"/>
</dbReference>
<keyword evidence="1" id="KW-0677">Repeat</keyword>
<dbReference type="SUPFAM" id="SSF56024">
    <property type="entry name" value="Phospholipase D/nuclease"/>
    <property type="match status" value="1"/>
</dbReference>
<dbReference type="GO" id="GO:0009395">
    <property type="term" value="P:phospholipid catabolic process"/>
    <property type="evidence" value="ECO:0007669"/>
    <property type="project" value="TreeGrafter"/>
</dbReference>
<feature type="domain" description="C2" evidence="3">
    <location>
        <begin position="20"/>
        <end position="152"/>
    </location>
</feature>
<dbReference type="EMBL" id="AUSU01007918">
    <property type="protein sequence ID" value="EPS59986.1"/>
    <property type="molecule type" value="Genomic_DNA"/>
</dbReference>
<protein>
    <recommendedName>
        <fullName evidence="3">C2 domain-containing protein</fullName>
    </recommendedName>
</protein>
<accession>S8C6E8</accession>
<evidence type="ECO:0000313" key="5">
    <source>
        <dbReference type="Proteomes" id="UP000015453"/>
    </source>
</evidence>
<keyword evidence="5" id="KW-1185">Reference proteome</keyword>
<dbReference type="InterPro" id="IPR035892">
    <property type="entry name" value="C2_domain_sf"/>
</dbReference>
<dbReference type="SMART" id="SM00239">
    <property type="entry name" value="C2"/>
    <property type="match status" value="1"/>
</dbReference>
<sequence>MAHLNYYQDGGDEGSQHCQSCEILPFKTSAASLGSFLLHGNLDIWVKEAKHLPNMDLLNKSLGVGRLSGKKVETSDPYVTIVVAGAVIARTFVIRDDENPVWEQHFYVPVAHYGTELQFVVKDSDILGSEIMGAVGIPVEQIILGLPIDGTYPILGANGKQINSKATLSISIHYIPIDKLTIYDGGVGSSPSSEGVPGTYFPLRRGGNVTLYQDAHVNEGSLPNVWLDNGMLYQRGCCWRDIYDAILRARRLIYIAGWSVNHLVRLVRDDHDVVNSNLGELLRAKSQEGVRVLLLVWDDPTSTTIFGYKTEGVMNTGDDDTRRYFKRSSVRVLLCPRNARKGTWAKKQ</sequence>
<proteinExistence type="predicted"/>
<gene>
    <name evidence="4" type="ORF">M569_14819</name>
</gene>
<name>S8C6E8_9LAMI</name>
<reference evidence="4 5" key="1">
    <citation type="journal article" date="2013" name="BMC Genomics">
        <title>The miniature genome of a carnivorous plant Genlisea aurea contains a low number of genes and short non-coding sequences.</title>
        <authorList>
            <person name="Leushkin E.V."/>
            <person name="Sutormin R.A."/>
            <person name="Nabieva E.R."/>
            <person name="Penin A.A."/>
            <person name="Kondrashov A.S."/>
            <person name="Logacheva M.D."/>
        </authorList>
    </citation>
    <scope>NUCLEOTIDE SEQUENCE [LARGE SCALE GENOMIC DNA]</scope>
</reference>
<organism evidence="4 5">
    <name type="scientific">Genlisea aurea</name>
    <dbReference type="NCBI Taxonomy" id="192259"/>
    <lineage>
        <taxon>Eukaryota</taxon>
        <taxon>Viridiplantae</taxon>
        <taxon>Streptophyta</taxon>
        <taxon>Embryophyta</taxon>
        <taxon>Tracheophyta</taxon>
        <taxon>Spermatophyta</taxon>
        <taxon>Magnoliopsida</taxon>
        <taxon>eudicotyledons</taxon>
        <taxon>Gunneridae</taxon>
        <taxon>Pentapetalae</taxon>
        <taxon>asterids</taxon>
        <taxon>lamiids</taxon>
        <taxon>Lamiales</taxon>
        <taxon>Lentibulariaceae</taxon>
        <taxon>Genlisea</taxon>
    </lineage>
</organism>
<evidence type="ECO:0000256" key="2">
    <source>
        <dbReference type="ARBA" id="ARBA00023098"/>
    </source>
</evidence>
<dbReference type="AlphaFoldDB" id="S8C6E8"/>
<evidence type="ECO:0000259" key="3">
    <source>
        <dbReference type="PROSITE" id="PS50004"/>
    </source>
</evidence>
<dbReference type="PANTHER" id="PTHR18896">
    <property type="entry name" value="PHOSPHOLIPASE D"/>
    <property type="match status" value="1"/>
</dbReference>